<evidence type="ECO:0000313" key="3">
    <source>
        <dbReference type="EMBL" id="GAA0344975.1"/>
    </source>
</evidence>
<sequence length="243" mass="26291">MNKVAFISGSAKRLGAHTATHLHSLGYQVVLHCHRSAQQAAELLDCLNNRRPASAALVRGDLTNTSNLSSMAADIIKQFGRLDVLVNNASSFYPTPLSNIHLEQWCELVGSNLQAPLFLCHFLADELKSRKGTIINMVDIHAFRPLAGHSLYCLAKAGLVSMTQSLAVELAPDVRVNAVAPGAILWPEQDMETKQKQDILAQIPLARLGESQDIANAIEYLLQAQYVTGQVLTVDGGRSLTGA</sequence>
<evidence type="ECO:0000256" key="2">
    <source>
        <dbReference type="ARBA" id="ARBA00023002"/>
    </source>
</evidence>
<dbReference type="InterPro" id="IPR002347">
    <property type="entry name" value="SDR_fam"/>
</dbReference>
<keyword evidence="2" id="KW-0560">Oxidoreductase</keyword>
<organism evidence="3 4">
    <name type="scientific">Bowmanella denitrificans</name>
    <dbReference type="NCBI Taxonomy" id="366582"/>
    <lineage>
        <taxon>Bacteria</taxon>
        <taxon>Pseudomonadati</taxon>
        <taxon>Pseudomonadota</taxon>
        <taxon>Gammaproteobacteria</taxon>
        <taxon>Alteromonadales</taxon>
        <taxon>Alteromonadaceae</taxon>
        <taxon>Bowmanella</taxon>
    </lineage>
</organism>
<name>A0ABP3GHH9_9ALTE</name>
<dbReference type="PRINTS" id="PR00080">
    <property type="entry name" value="SDRFAMILY"/>
</dbReference>
<proteinExistence type="inferred from homology"/>
<dbReference type="PRINTS" id="PR00081">
    <property type="entry name" value="GDHRDH"/>
</dbReference>
<dbReference type="Gene3D" id="3.40.50.720">
    <property type="entry name" value="NAD(P)-binding Rossmann-like Domain"/>
    <property type="match status" value="1"/>
</dbReference>
<keyword evidence="4" id="KW-1185">Reference proteome</keyword>
<dbReference type="PANTHER" id="PTHR43639:SF1">
    <property type="entry name" value="SHORT-CHAIN DEHYDROGENASE_REDUCTASE FAMILY PROTEIN"/>
    <property type="match status" value="1"/>
</dbReference>
<dbReference type="PANTHER" id="PTHR43639">
    <property type="entry name" value="OXIDOREDUCTASE, SHORT-CHAIN DEHYDROGENASE/REDUCTASE FAMILY (AFU_ORTHOLOGUE AFUA_5G02870)"/>
    <property type="match status" value="1"/>
</dbReference>
<evidence type="ECO:0000256" key="1">
    <source>
        <dbReference type="ARBA" id="ARBA00006484"/>
    </source>
</evidence>
<comment type="caution">
    <text evidence="3">The sequence shown here is derived from an EMBL/GenBank/DDBJ whole genome shotgun (WGS) entry which is preliminary data.</text>
</comment>
<dbReference type="Pfam" id="PF13561">
    <property type="entry name" value="adh_short_C2"/>
    <property type="match status" value="1"/>
</dbReference>
<accession>A0ABP3GHH9</accession>
<protein>
    <submittedName>
        <fullName evidence="3">Pteridine reductase</fullName>
    </submittedName>
</protein>
<dbReference type="EMBL" id="BAAAEI010000006">
    <property type="protein sequence ID" value="GAA0344975.1"/>
    <property type="molecule type" value="Genomic_DNA"/>
</dbReference>
<comment type="similarity">
    <text evidence="1">Belongs to the short-chain dehydrogenases/reductases (SDR) family.</text>
</comment>
<dbReference type="RefSeq" id="WP_343841768.1">
    <property type="nucleotide sequence ID" value="NZ_BAAAEI010000006.1"/>
</dbReference>
<dbReference type="Proteomes" id="UP001501757">
    <property type="component" value="Unassembled WGS sequence"/>
</dbReference>
<dbReference type="SUPFAM" id="SSF51735">
    <property type="entry name" value="NAD(P)-binding Rossmann-fold domains"/>
    <property type="match status" value="1"/>
</dbReference>
<dbReference type="InterPro" id="IPR036291">
    <property type="entry name" value="NAD(P)-bd_dom_sf"/>
</dbReference>
<gene>
    <name evidence="3" type="ORF">GCM10009092_06820</name>
</gene>
<evidence type="ECO:0000313" key="4">
    <source>
        <dbReference type="Proteomes" id="UP001501757"/>
    </source>
</evidence>
<dbReference type="NCBIfam" id="NF006598">
    <property type="entry name" value="PRK09135.1"/>
    <property type="match status" value="1"/>
</dbReference>
<reference evidence="4" key="1">
    <citation type="journal article" date="2019" name="Int. J. Syst. Evol. Microbiol.">
        <title>The Global Catalogue of Microorganisms (GCM) 10K type strain sequencing project: providing services to taxonomists for standard genome sequencing and annotation.</title>
        <authorList>
            <consortium name="The Broad Institute Genomics Platform"/>
            <consortium name="The Broad Institute Genome Sequencing Center for Infectious Disease"/>
            <person name="Wu L."/>
            <person name="Ma J."/>
        </authorList>
    </citation>
    <scope>NUCLEOTIDE SEQUENCE [LARGE SCALE GENOMIC DNA]</scope>
    <source>
        <strain evidence="4">JCM 13378</strain>
    </source>
</reference>